<proteinExistence type="predicted"/>
<protein>
    <submittedName>
        <fullName evidence="3">Uncharacterized protein</fullName>
    </submittedName>
</protein>
<dbReference type="RefSeq" id="WP_168062153.1">
    <property type="nucleotide sequence ID" value="NZ_VTOW01000003.1"/>
</dbReference>
<evidence type="ECO:0000313" key="4">
    <source>
        <dbReference type="Proteomes" id="UP000534783"/>
    </source>
</evidence>
<keyword evidence="4" id="KW-1185">Reference proteome</keyword>
<evidence type="ECO:0000313" key="3">
    <source>
        <dbReference type="EMBL" id="NKE72477.1"/>
    </source>
</evidence>
<gene>
    <name evidence="3" type="ORF">MNODULE_17135</name>
</gene>
<feature type="signal peptide" evidence="2">
    <location>
        <begin position="1"/>
        <end position="24"/>
    </location>
</feature>
<feature type="region of interest" description="Disordered" evidence="1">
    <location>
        <begin position="287"/>
        <end position="309"/>
    </location>
</feature>
<keyword evidence="2" id="KW-0732">Signal</keyword>
<reference evidence="3 4" key="1">
    <citation type="journal article" date="2020" name="Nature">
        <title>Bacterial chemolithoautotrophy via manganese oxidation.</title>
        <authorList>
            <person name="Yu H."/>
            <person name="Leadbetter J.R."/>
        </authorList>
    </citation>
    <scope>NUCLEOTIDE SEQUENCE [LARGE SCALE GENOMIC DNA]</scope>
    <source>
        <strain evidence="3 4">Mn-1</strain>
    </source>
</reference>
<organism evidence="3 4">
    <name type="scientific">Candidatus Manganitrophus noduliformans</name>
    <dbReference type="NCBI Taxonomy" id="2606439"/>
    <lineage>
        <taxon>Bacteria</taxon>
        <taxon>Pseudomonadati</taxon>
        <taxon>Nitrospirota</taxon>
        <taxon>Nitrospiria</taxon>
        <taxon>Candidatus Troglogloeales</taxon>
        <taxon>Candidatus Manganitrophaceae</taxon>
        <taxon>Candidatus Manganitrophus</taxon>
    </lineage>
</organism>
<evidence type="ECO:0000256" key="1">
    <source>
        <dbReference type="SAM" id="MobiDB-lite"/>
    </source>
</evidence>
<dbReference type="Proteomes" id="UP000534783">
    <property type="component" value="Unassembled WGS sequence"/>
</dbReference>
<dbReference type="AlphaFoldDB" id="A0A7X6DSA8"/>
<evidence type="ECO:0000256" key="2">
    <source>
        <dbReference type="SAM" id="SignalP"/>
    </source>
</evidence>
<feature type="chain" id="PRO_5030578910" evidence="2">
    <location>
        <begin position="25"/>
        <end position="332"/>
    </location>
</feature>
<accession>A0A7X6DSA8</accession>
<dbReference type="EMBL" id="VTOW01000003">
    <property type="protein sequence ID" value="NKE72477.1"/>
    <property type="molecule type" value="Genomic_DNA"/>
</dbReference>
<comment type="caution">
    <text evidence="3">The sequence shown here is derived from an EMBL/GenBank/DDBJ whole genome shotgun (WGS) entry which is preliminary data.</text>
</comment>
<name>A0A7X6DSA8_9BACT</name>
<sequence length="332" mass="36756">MKGRWFWILIIAASLTLPPHPSFGQESRLSIAYTTGVYQPSLKSLNKILGDPHLAILQDPNYLLPRNRLLPAEVRNIVAPEITGKTNYGAEIQWEATDKFSLVATLSLWQGESTAEDVITTFLRQDLPPVSAPRTAAYNLSVTQIWLGWKYNLYQDPDHGRFFINVGLIGISIANLMIDSVVRVNSPDLNFASVSSTEAEGIAFTSRIGIGGEYFITSWLSFGVNANYVIGSSAKVKVKKHFRSSFFDIPPPPPETTNLQNVPPVPENGETLRWARIETQNISDFCDPPATTEGGNIDPDTCSQHGRGNPAGRPLELELNGFQVTGMLRFYF</sequence>